<proteinExistence type="predicted"/>
<keyword evidence="1" id="KW-0472">Membrane</keyword>
<comment type="caution">
    <text evidence="2">The sequence shown here is derived from an EMBL/GenBank/DDBJ whole genome shotgun (WGS) entry which is preliminary data.</text>
</comment>
<dbReference type="RefSeq" id="WP_301216707.1">
    <property type="nucleotide sequence ID" value="NZ_JAROCB010000001.1"/>
</dbReference>
<organism evidence="2 3">
    <name type="scientific">Leifsonia virtsii</name>
    <dbReference type="NCBI Taxonomy" id="3035915"/>
    <lineage>
        <taxon>Bacteria</taxon>
        <taxon>Bacillati</taxon>
        <taxon>Actinomycetota</taxon>
        <taxon>Actinomycetes</taxon>
        <taxon>Micrococcales</taxon>
        <taxon>Microbacteriaceae</taxon>
        <taxon>Leifsonia</taxon>
    </lineage>
</organism>
<reference evidence="2" key="1">
    <citation type="submission" date="2023-03" db="EMBL/GenBank/DDBJ databases">
        <title>MT1 and MT2 Draft Genomes of Novel Species.</title>
        <authorList>
            <person name="Venkateswaran K."/>
        </authorList>
    </citation>
    <scope>NUCLEOTIDE SEQUENCE</scope>
    <source>
        <strain evidence="2">F6_8S_P_1A</strain>
    </source>
</reference>
<name>A0ABT8IW09_9MICO</name>
<sequence length="57" mass="5876">MSAGRPARSGALLEMAGVAVVWAVLLFAIAVVVLQVLSVLYASQIDTVLRVFGMSAG</sequence>
<dbReference type="EMBL" id="JAROCB010000001">
    <property type="protein sequence ID" value="MDN4596552.1"/>
    <property type="molecule type" value="Genomic_DNA"/>
</dbReference>
<evidence type="ECO:0000313" key="2">
    <source>
        <dbReference type="EMBL" id="MDN4596552.1"/>
    </source>
</evidence>
<evidence type="ECO:0000313" key="3">
    <source>
        <dbReference type="Proteomes" id="UP001174210"/>
    </source>
</evidence>
<dbReference type="Proteomes" id="UP001174210">
    <property type="component" value="Unassembled WGS sequence"/>
</dbReference>
<evidence type="ECO:0000256" key="1">
    <source>
        <dbReference type="SAM" id="Phobius"/>
    </source>
</evidence>
<keyword evidence="1" id="KW-0812">Transmembrane</keyword>
<keyword evidence="1" id="KW-1133">Transmembrane helix</keyword>
<accession>A0ABT8IW09</accession>
<protein>
    <submittedName>
        <fullName evidence="2">Uncharacterized protein</fullName>
    </submittedName>
</protein>
<keyword evidence="3" id="KW-1185">Reference proteome</keyword>
<feature type="transmembrane region" description="Helical" evidence="1">
    <location>
        <begin position="20"/>
        <end position="42"/>
    </location>
</feature>
<gene>
    <name evidence="2" type="ORF">P5G59_05320</name>
</gene>